<dbReference type="AlphaFoldDB" id="A0AAD4PCE8"/>
<dbReference type="InterPro" id="IPR001810">
    <property type="entry name" value="F-box_dom"/>
</dbReference>
<name>A0AAD4PCE8_PERFH</name>
<feature type="domain" description="F-box" evidence="1">
    <location>
        <begin position="58"/>
        <end position="106"/>
    </location>
</feature>
<proteinExistence type="predicted"/>
<evidence type="ECO:0000313" key="2">
    <source>
        <dbReference type="EMBL" id="KAH6834146.1"/>
    </source>
</evidence>
<dbReference type="PROSITE" id="PS50181">
    <property type="entry name" value="FBOX"/>
    <property type="match status" value="1"/>
</dbReference>
<reference evidence="2 3" key="1">
    <citation type="journal article" date="2021" name="Nat. Commun.">
        <title>Incipient diploidization of the medicinal plant Perilla within 10,000 years.</title>
        <authorList>
            <person name="Zhang Y."/>
            <person name="Shen Q."/>
            <person name="Leng L."/>
            <person name="Zhang D."/>
            <person name="Chen S."/>
            <person name="Shi Y."/>
            <person name="Ning Z."/>
            <person name="Chen S."/>
        </authorList>
    </citation>
    <scope>NUCLEOTIDE SEQUENCE [LARGE SCALE GENOMIC DNA]</scope>
    <source>
        <strain evidence="3">cv. PC099</strain>
    </source>
</reference>
<comment type="caution">
    <text evidence="2">The sequence shown here is derived from an EMBL/GenBank/DDBJ whole genome shotgun (WGS) entry which is preliminary data.</text>
</comment>
<dbReference type="PANTHER" id="PTHR34049:SF1">
    <property type="entry name" value="F-BOX PROTEIN SKIP27"/>
    <property type="match status" value="1"/>
</dbReference>
<dbReference type="PANTHER" id="PTHR34049">
    <property type="entry name" value="F-BOX PROTEIN SKIP27"/>
    <property type="match status" value="1"/>
</dbReference>
<organism evidence="2 3">
    <name type="scientific">Perilla frutescens var. hirtella</name>
    <name type="common">Perilla citriodora</name>
    <name type="synonym">Perilla setoyensis</name>
    <dbReference type="NCBI Taxonomy" id="608512"/>
    <lineage>
        <taxon>Eukaryota</taxon>
        <taxon>Viridiplantae</taxon>
        <taxon>Streptophyta</taxon>
        <taxon>Embryophyta</taxon>
        <taxon>Tracheophyta</taxon>
        <taxon>Spermatophyta</taxon>
        <taxon>Magnoliopsida</taxon>
        <taxon>eudicotyledons</taxon>
        <taxon>Gunneridae</taxon>
        <taxon>Pentapetalae</taxon>
        <taxon>asterids</taxon>
        <taxon>lamiids</taxon>
        <taxon>Lamiales</taxon>
        <taxon>Lamiaceae</taxon>
        <taxon>Nepetoideae</taxon>
        <taxon>Elsholtzieae</taxon>
        <taxon>Perilla</taxon>
    </lineage>
</organism>
<dbReference type="EMBL" id="SDAM02000053">
    <property type="protein sequence ID" value="KAH6834146.1"/>
    <property type="molecule type" value="Genomic_DNA"/>
</dbReference>
<dbReference type="InterPro" id="IPR045286">
    <property type="entry name" value="FBS1-like"/>
</dbReference>
<accession>A0AAD4PCE8</accession>
<sequence>MANKDYGMSLVRTTSFGRKRVALSNICIDFDDDHCDFIPTTAPLKRRCSRDLFSRAGKSALEDLPQEILIRTLCGVEHGDLRSLLLVSKTTRDASIIAKQTYFAYCTPRKMVKLGNNEVETPEAPKLSRAPRRRLMNEKKLLGISVTLFASENKHLHPLLLQMGTN</sequence>
<evidence type="ECO:0000313" key="3">
    <source>
        <dbReference type="Proteomes" id="UP001190926"/>
    </source>
</evidence>
<dbReference type="Proteomes" id="UP001190926">
    <property type="component" value="Unassembled WGS sequence"/>
</dbReference>
<protein>
    <recommendedName>
        <fullName evidence="1">F-box domain-containing protein</fullName>
    </recommendedName>
</protein>
<evidence type="ECO:0000259" key="1">
    <source>
        <dbReference type="PROSITE" id="PS50181"/>
    </source>
</evidence>
<gene>
    <name evidence="2" type="ORF">C2S53_018003</name>
</gene>
<keyword evidence="3" id="KW-1185">Reference proteome</keyword>